<organism evidence="2 3">
    <name type="scientific">Natronococcus occultus SP4</name>
    <dbReference type="NCBI Taxonomy" id="694430"/>
    <lineage>
        <taxon>Archaea</taxon>
        <taxon>Methanobacteriati</taxon>
        <taxon>Methanobacteriota</taxon>
        <taxon>Stenosarchaea group</taxon>
        <taxon>Halobacteria</taxon>
        <taxon>Halobacteriales</taxon>
        <taxon>Natrialbaceae</taxon>
        <taxon>Natronococcus</taxon>
    </lineage>
</organism>
<dbReference type="GeneID" id="14403082"/>
<dbReference type="KEGG" id="nou:Natoc_3990"/>
<dbReference type="EMBL" id="CP003929">
    <property type="protein sequence ID" value="AGB39688.1"/>
    <property type="molecule type" value="Genomic_DNA"/>
</dbReference>
<name>L0K6C3_9EURY</name>
<evidence type="ECO:0000256" key="1">
    <source>
        <dbReference type="SAM" id="Phobius"/>
    </source>
</evidence>
<keyword evidence="1" id="KW-0472">Membrane</keyword>
<evidence type="ECO:0008006" key="4">
    <source>
        <dbReference type="Google" id="ProtNLM"/>
    </source>
</evidence>
<keyword evidence="1" id="KW-0812">Transmembrane</keyword>
<gene>
    <name evidence="2" type="ORF">Natoc_3990</name>
</gene>
<dbReference type="STRING" id="694430.Natoc_3990"/>
<keyword evidence="3" id="KW-1185">Reference proteome</keyword>
<dbReference type="Proteomes" id="UP000010878">
    <property type="component" value="Chromosome"/>
</dbReference>
<dbReference type="eggNOG" id="arCOG10789">
    <property type="taxonomic scope" value="Archaea"/>
</dbReference>
<protein>
    <recommendedName>
        <fullName evidence="4">DUF5658 domain-containing protein</fullName>
    </recommendedName>
</protein>
<accession>L0K6C3</accession>
<dbReference type="HOGENOM" id="CLU_161785_0_0_2"/>
<proteinExistence type="predicted"/>
<keyword evidence="1" id="KW-1133">Transmembrane helix</keyword>
<feature type="transmembrane region" description="Helical" evidence="1">
    <location>
        <begin position="24"/>
        <end position="47"/>
    </location>
</feature>
<dbReference type="AlphaFoldDB" id="L0K6C3"/>
<feature type="transmembrane region" description="Helical" evidence="1">
    <location>
        <begin position="59"/>
        <end position="79"/>
    </location>
</feature>
<evidence type="ECO:0000313" key="2">
    <source>
        <dbReference type="EMBL" id="AGB39688.1"/>
    </source>
</evidence>
<sequence length="119" mass="12825">MTNVRTPGIDGIDLDPPGSIGMRAMFFVLWGIDMVAATLFFLVPYATELNPVTVWFYEQFGLGGVPIAAICYAGLVVAIGHYLSEPIDRRFVGAMVVVYFVLVTNNVVLLLSGDAPLGV</sequence>
<dbReference type="OrthoDB" id="205581at2157"/>
<reference evidence="2 3" key="1">
    <citation type="submission" date="2012-11" db="EMBL/GenBank/DDBJ databases">
        <title>FINISHED of Natronococcus occultus SP4, DSM 3396.</title>
        <authorList>
            <consortium name="DOE Joint Genome Institute"/>
            <person name="Eisen J."/>
            <person name="Huntemann M."/>
            <person name="Wei C.-L."/>
            <person name="Han J."/>
            <person name="Detter J.C."/>
            <person name="Han C."/>
            <person name="Tapia R."/>
            <person name="Chen A."/>
            <person name="Kyrpides N."/>
            <person name="Mavromatis K."/>
            <person name="Markowitz V."/>
            <person name="Szeto E."/>
            <person name="Ivanova N."/>
            <person name="Mikhailova N."/>
            <person name="Ovchinnikova G."/>
            <person name="Pagani I."/>
            <person name="Pati A."/>
            <person name="Goodwin L."/>
            <person name="Nordberg H.P."/>
            <person name="Cantor M.N."/>
            <person name="Hua S.X."/>
            <person name="Woyke T."/>
            <person name="Eisen J."/>
            <person name="Klenk H.-P."/>
            <person name="Klenk H.-P."/>
        </authorList>
    </citation>
    <scope>NUCLEOTIDE SEQUENCE [LARGE SCALE GENOMIC DNA]</scope>
    <source>
        <strain evidence="2 3">SP4</strain>
    </source>
</reference>
<evidence type="ECO:0000313" key="3">
    <source>
        <dbReference type="Proteomes" id="UP000010878"/>
    </source>
</evidence>
<feature type="transmembrane region" description="Helical" evidence="1">
    <location>
        <begin position="91"/>
        <end position="111"/>
    </location>
</feature>
<dbReference type="RefSeq" id="WP_015323120.1">
    <property type="nucleotide sequence ID" value="NC_019974.1"/>
</dbReference>